<reference evidence="1 2" key="1">
    <citation type="journal article" date="2023" name="Plants (Basel)">
        <title>Bridging the Gap: Combining Genomics and Transcriptomics Approaches to Understand Stylosanthes scabra, an Orphan Legume from the Brazilian Caatinga.</title>
        <authorList>
            <person name="Ferreira-Neto J.R.C."/>
            <person name="da Silva M.D."/>
            <person name="Binneck E."/>
            <person name="de Melo N.F."/>
            <person name="da Silva R.H."/>
            <person name="de Melo A.L.T.M."/>
            <person name="Pandolfi V."/>
            <person name="Bustamante F.O."/>
            <person name="Brasileiro-Vidal A.C."/>
            <person name="Benko-Iseppon A.M."/>
        </authorList>
    </citation>
    <scope>NUCLEOTIDE SEQUENCE [LARGE SCALE GENOMIC DNA]</scope>
    <source>
        <tissue evidence="1">Leaves</tissue>
    </source>
</reference>
<dbReference type="Proteomes" id="UP001341840">
    <property type="component" value="Unassembled WGS sequence"/>
</dbReference>
<proteinExistence type="predicted"/>
<sequence length="99" mass="11627">MLLPVFLNSRPSSKRKSPKCWSLRIRWQVSLNPPITHVATARPIREEQLAFVVSDRCFELRRLQRTRGEDFGTVSTTRLVKDVITSFGQRMKEKTHHHK</sequence>
<organism evidence="1 2">
    <name type="scientific">Stylosanthes scabra</name>
    <dbReference type="NCBI Taxonomy" id="79078"/>
    <lineage>
        <taxon>Eukaryota</taxon>
        <taxon>Viridiplantae</taxon>
        <taxon>Streptophyta</taxon>
        <taxon>Embryophyta</taxon>
        <taxon>Tracheophyta</taxon>
        <taxon>Spermatophyta</taxon>
        <taxon>Magnoliopsida</taxon>
        <taxon>eudicotyledons</taxon>
        <taxon>Gunneridae</taxon>
        <taxon>Pentapetalae</taxon>
        <taxon>rosids</taxon>
        <taxon>fabids</taxon>
        <taxon>Fabales</taxon>
        <taxon>Fabaceae</taxon>
        <taxon>Papilionoideae</taxon>
        <taxon>50 kb inversion clade</taxon>
        <taxon>dalbergioids sensu lato</taxon>
        <taxon>Dalbergieae</taxon>
        <taxon>Pterocarpus clade</taxon>
        <taxon>Stylosanthes</taxon>
    </lineage>
</organism>
<protein>
    <submittedName>
        <fullName evidence="1">Uncharacterized protein</fullName>
    </submittedName>
</protein>
<evidence type="ECO:0000313" key="2">
    <source>
        <dbReference type="Proteomes" id="UP001341840"/>
    </source>
</evidence>
<dbReference type="EMBL" id="JASCZI010243281">
    <property type="protein sequence ID" value="MED6212976.1"/>
    <property type="molecule type" value="Genomic_DNA"/>
</dbReference>
<accession>A0ABU6YT17</accession>
<gene>
    <name evidence="1" type="ORF">PIB30_088757</name>
</gene>
<evidence type="ECO:0000313" key="1">
    <source>
        <dbReference type="EMBL" id="MED6212976.1"/>
    </source>
</evidence>
<comment type="caution">
    <text evidence="1">The sequence shown here is derived from an EMBL/GenBank/DDBJ whole genome shotgun (WGS) entry which is preliminary data.</text>
</comment>
<keyword evidence="2" id="KW-1185">Reference proteome</keyword>
<name>A0ABU6YT17_9FABA</name>